<gene>
    <name evidence="1" type="ORF">PYK22_00614</name>
</gene>
<dbReference type="Proteomes" id="UP000031518">
    <property type="component" value="Unassembled WGS sequence"/>
</dbReference>
<keyword evidence="2" id="KW-1185">Reference proteome</keyword>
<organism evidence="1 2">
    <name type="scientific">Pyrinomonas methylaliphatogenes</name>
    <dbReference type="NCBI Taxonomy" id="454194"/>
    <lineage>
        <taxon>Bacteria</taxon>
        <taxon>Pseudomonadati</taxon>
        <taxon>Acidobacteriota</taxon>
        <taxon>Blastocatellia</taxon>
        <taxon>Blastocatellales</taxon>
        <taxon>Pyrinomonadaceae</taxon>
        <taxon>Pyrinomonas</taxon>
    </lineage>
</organism>
<dbReference type="EMBL" id="CBXV010000002">
    <property type="protein sequence ID" value="CDM64620.1"/>
    <property type="molecule type" value="Genomic_DNA"/>
</dbReference>
<reference evidence="1 2" key="2">
    <citation type="submission" date="2015-01" db="EMBL/GenBank/DDBJ databases">
        <title>Complete genome sequence of Pyrinomonas methylaliphatogenes type strain K22T.</title>
        <authorList>
            <person name="Lee K.C.Y."/>
            <person name="Power J.F."/>
            <person name="Dunfield P.F."/>
            <person name="Morgan X.C."/>
            <person name="Huttenhower C."/>
            <person name="Stott M.B."/>
        </authorList>
    </citation>
    <scope>NUCLEOTIDE SEQUENCE [LARGE SCALE GENOMIC DNA]</scope>
    <source>
        <strain evidence="1 2">K22</strain>
    </source>
</reference>
<dbReference type="STRING" id="454194.PYK22_00614"/>
<evidence type="ECO:0000313" key="2">
    <source>
        <dbReference type="Proteomes" id="UP000031518"/>
    </source>
</evidence>
<protein>
    <recommendedName>
        <fullName evidence="3">PilZ domain-containing protein</fullName>
    </recommendedName>
</protein>
<sequence length="242" mass="27740">MRTERGSRRLRERLNFSLPARVHARESASHEWTETTRLIDVTPFGARLRLRHPTERGRLLHLTIPLPRQLRCFDHAEPQYRVWALVRHVRAYYADGQSRFEIGVAFIGKRPPESFLSDPTQRYEPIDSSRGDGMIAVRAQSEDTRSDRTRLILPLEVILELLDDDGRAFLSEATVTENISPEGAAVFSTLEIEPGRFVRLRDAHRPDFALVAAVRARHVGPNGLPRLHLEFIDGRWPIEGLT</sequence>
<name>A0A0B6WWW3_9BACT</name>
<proteinExistence type="predicted"/>
<dbReference type="AlphaFoldDB" id="A0A0B6WWW3"/>
<evidence type="ECO:0000313" key="1">
    <source>
        <dbReference type="EMBL" id="CDM64620.1"/>
    </source>
</evidence>
<accession>A0A0B6WWW3</accession>
<reference evidence="1 2" key="1">
    <citation type="submission" date="2013-12" db="EMBL/GenBank/DDBJ databases">
        <authorList>
            <person name="Stott M."/>
        </authorList>
    </citation>
    <scope>NUCLEOTIDE SEQUENCE [LARGE SCALE GENOMIC DNA]</scope>
    <source>
        <strain evidence="1 2">K22</strain>
    </source>
</reference>
<evidence type="ECO:0008006" key="3">
    <source>
        <dbReference type="Google" id="ProtNLM"/>
    </source>
</evidence>
<dbReference type="RefSeq" id="WP_041974170.1">
    <property type="nucleotide sequence ID" value="NZ_CBXV010000002.1"/>
</dbReference>